<dbReference type="Gene3D" id="3.40.50.1820">
    <property type="entry name" value="alpha/beta hydrolase"/>
    <property type="match status" value="1"/>
</dbReference>
<dbReference type="CDD" id="cd17646">
    <property type="entry name" value="A_NRPS_AB3403-like"/>
    <property type="match status" value="3"/>
</dbReference>
<feature type="domain" description="Carrier" evidence="4">
    <location>
        <begin position="2019"/>
        <end position="2094"/>
    </location>
</feature>
<evidence type="ECO:0000256" key="2">
    <source>
        <dbReference type="ARBA" id="ARBA00022450"/>
    </source>
</evidence>
<dbReference type="InterPro" id="IPR025110">
    <property type="entry name" value="AMP-bd_C"/>
</dbReference>
<dbReference type="InterPro" id="IPR009081">
    <property type="entry name" value="PP-bd_ACP"/>
</dbReference>
<dbReference type="InterPro" id="IPR042099">
    <property type="entry name" value="ANL_N_sf"/>
</dbReference>
<dbReference type="Gene3D" id="2.30.38.10">
    <property type="entry name" value="Luciferase, Domain 3"/>
    <property type="match status" value="3"/>
</dbReference>
<dbReference type="SUPFAM" id="SSF56801">
    <property type="entry name" value="Acetyl-CoA synthetase-like"/>
    <property type="match status" value="6"/>
</dbReference>
<feature type="domain" description="Carrier" evidence="4">
    <location>
        <begin position="6270"/>
        <end position="6345"/>
    </location>
</feature>
<keyword evidence="3" id="KW-0597">Phosphoprotein</keyword>
<dbReference type="InterPro" id="IPR029058">
    <property type="entry name" value="AB_hydrolase_fold"/>
</dbReference>
<dbReference type="InterPro" id="IPR023213">
    <property type="entry name" value="CAT-like_dom_sf"/>
</dbReference>
<name>A0ABT6M494_9NOCA</name>
<evidence type="ECO:0000256" key="3">
    <source>
        <dbReference type="ARBA" id="ARBA00022553"/>
    </source>
</evidence>
<dbReference type="Gene3D" id="3.30.559.10">
    <property type="entry name" value="Chloramphenicol acetyltransferase-like domain"/>
    <property type="match status" value="7"/>
</dbReference>
<dbReference type="InterPro" id="IPR036736">
    <property type="entry name" value="ACP-like_sf"/>
</dbReference>
<dbReference type="Pfam" id="PF13193">
    <property type="entry name" value="AMP-binding_C"/>
    <property type="match status" value="6"/>
</dbReference>
<organism evidence="5 6">
    <name type="scientific">Prescottella agglutinans</name>
    <dbReference type="NCBI Taxonomy" id="1644129"/>
    <lineage>
        <taxon>Bacteria</taxon>
        <taxon>Bacillati</taxon>
        <taxon>Actinomycetota</taxon>
        <taxon>Actinomycetes</taxon>
        <taxon>Mycobacteriales</taxon>
        <taxon>Nocardiaceae</taxon>
        <taxon>Prescottella</taxon>
    </lineage>
</organism>
<dbReference type="InterPro" id="IPR000873">
    <property type="entry name" value="AMP-dep_synth/lig_dom"/>
</dbReference>
<dbReference type="InterPro" id="IPR001242">
    <property type="entry name" value="Condensation_dom"/>
</dbReference>
<gene>
    <name evidence="5" type="ORF">M2280_000335</name>
</gene>
<reference evidence="5 6" key="1">
    <citation type="submission" date="2023-04" db="EMBL/GenBank/DDBJ databases">
        <title>Forest soil microbial communities from Buena Vista Peninsula, Colon Province, Panama.</title>
        <authorList>
            <person name="Bouskill N."/>
        </authorList>
    </citation>
    <scope>NUCLEOTIDE SEQUENCE [LARGE SCALE GENOMIC DNA]</scope>
    <source>
        <strain evidence="5 6">CFH S0262</strain>
    </source>
</reference>
<feature type="domain" description="Carrier" evidence="4">
    <location>
        <begin position="5210"/>
        <end position="5285"/>
    </location>
</feature>
<accession>A0ABT6M494</accession>
<feature type="domain" description="Carrier" evidence="4">
    <location>
        <begin position="952"/>
        <end position="1027"/>
    </location>
</feature>
<dbReference type="SUPFAM" id="SSF52777">
    <property type="entry name" value="CoA-dependent acyltransferases"/>
    <property type="match status" value="14"/>
</dbReference>
<dbReference type="NCBIfam" id="NF004282">
    <property type="entry name" value="PRK05691.1"/>
    <property type="match status" value="6"/>
</dbReference>
<evidence type="ECO:0000259" key="4">
    <source>
        <dbReference type="PROSITE" id="PS50075"/>
    </source>
</evidence>
<dbReference type="Pfam" id="PF00668">
    <property type="entry name" value="Condensation"/>
    <property type="match status" value="7"/>
</dbReference>
<dbReference type="Proteomes" id="UP001160334">
    <property type="component" value="Unassembled WGS sequence"/>
</dbReference>
<dbReference type="InterPro" id="IPR010071">
    <property type="entry name" value="AA_adenyl_dom"/>
</dbReference>
<dbReference type="NCBIfam" id="NF003417">
    <property type="entry name" value="PRK04813.1"/>
    <property type="match status" value="6"/>
</dbReference>
<dbReference type="NCBIfam" id="TIGR01733">
    <property type="entry name" value="AA-adenyl-dom"/>
    <property type="match status" value="6"/>
</dbReference>
<feature type="domain" description="Carrier" evidence="4">
    <location>
        <begin position="3070"/>
        <end position="3145"/>
    </location>
</feature>
<proteinExistence type="predicted"/>
<dbReference type="Gene3D" id="3.40.50.980">
    <property type="match status" value="6"/>
</dbReference>
<dbReference type="CDD" id="cd17643">
    <property type="entry name" value="A_NRPS_Cytc1-like"/>
    <property type="match status" value="2"/>
</dbReference>
<dbReference type="Gene3D" id="3.40.50.12780">
    <property type="entry name" value="N-terminal domain of ligase-like"/>
    <property type="match status" value="3"/>
</dbReference>
<dbReference type="SMART" id="SM00823">
    <property type="entry name" value="PKS_PP"/>
    <property type="match status" value="6"/>
</dbReference>
<keyword evidence="2" id="KW-0596">Phosphopantetheine</keyword>
<dbReference type="Pfam" id="PF00501">
    <property type="entry name" value="AMP-binding"/>
    <property type="match status" value="6"/>
</dbReference>
<dbReference type="Gene3D" id="3.30.559.30">
    <property type="entry name" value="Nonribosomal peptide synthetase, condensation domain"/>
    <property type="match status" value="7"/>
</dbReference>
<dbReference type="PROSITE" id="PS00012">
    <property type="entry name" value="PHOSPHOPANTETHEINE"/>
    <property type="match status" value="6"/>
</dbReference>
<evidence type="ECO:0000313" key="5">
    <source>
        <dbReference type="EMBL" id="MDH6279130.1"/>
    </source>
</evidence>
<comment type="caution">
    <text evidence="5">The sequence shown here is derived from an EMBL/GenBank/DDBJ whole genome shotgun (WGS) entry which is preliminary data.</text>
</comment>
<dbReference type="EMBL" id="JARXVC010000001">
    <property type="protein sequence ID" value="MDH6279130.1"/>
    <property type="molecule type" value="Genomic_DNA"/>
</dbReference>
<dbReference type="PANTHER" id="PTHR45527:SF1">
    <property type="entry name" value="FATTY ACID SYNTHASE"/>
    <property type="match status" value="1"/>
</dbReference>
<dbReference type="InterPro" id="IPR045851">
    <property type="entry name" value="AMP-bd_C_sf"/>
</dbReference>
<evidence type="ECO:0000313" key="6">
    <source>
        <dbReference type="Proteomes" id="UP001160334"/>
    </source>
</evidence>
<dbReference type="Gene3D" id="1.10.1200.10">
    <property type="entry name" value="ACP-like"/>
    <property type="match status" value="5"/>
</dbReference>
<protein>
    <submittedName>
        <fullName evidence="5">Amino acid adenylation domain-containing protein</fullName>
    </submittedName>
</protein>
<dbReference type="SUPFAM" id="SSF47336">
    <property type="entry name" value="ACP-like"/>
    <property type="match status" value="6"/>
</dbReference>
<sequence length="6918" mass="742663">MWFAQHVDPSVPANIAQYVELHGDLDIARLHWATTRAATETRSAYVRLLEIDAEPHQVVDTTLDDTPEYVDLRGETDPRAAALAWMRADYSAPVDLLRDRLVVGAVLQLEDDVFFWYNRAHHVVLDGFGATTFVNRVAEWYTAATDGSEPAPSTSSPLEKVYDADRTYRASTRFTSDREYWLERLSGVEETTSLAGRAAPPAPLSRIDSAALSVGTAGRMNVFLDREDTTVATVVIAAFAAYLAQMTGREDVVLSLPVTGRTTAVLRRSGGMTSNVVPLRLTVSPETTVSDLLGRVATEVSGALRHQRYRHEDIRRDVTAAGQASFFGPWVNIMMFHTELRFGDTVGEQHILSTGLIEDLGVNVYQGIAGTSTHVDFESNPNLYGDDEARRNHDRFVEFLDRYVASASDRPVWEIPLGTDLEQRVVLNDWVRTDHRFPRRNLAEAFDQQVARTPDATAIVYEGSSLTYAELDARVTGLAHLLIDHGVGPESLVGLSIRRSLDLIVGLYAIVKAGGAWVPIDPDHPVDRTSYILESASPACVLTTARDQVELPAGTDTIEIDTLDYAGLDTRPVTDADRLAPLRPESTAYVIYTSGSTGRPKGVAVSHAAIDNQLEWMLHEYPMAGSDVYLQKTATTFDVSLWGFFMPLRVGASMVVATPDGHRDPVYVANKIAEHSVTVTDFVPSMLTVFVANAPVGSCDSLRDVFVIGEALPPETASEFRQLCGAGLHNLYGPTEAAVSVTYYESGPQDTVTVPIGVAEWNTRAYVLDHRLRPAPIGQPGELYLAGDQLARGYVGRPDITSDRFVANPFGGVDGIGHAGERMYRTGDLVRWRADGTLDYIGRTDFQVKFRGQRIELGEIETVLLAHDDVSQTVVLVVATATGDQLVAYVVPAPGRTIVPSELAEFAGRSLPAYMVPASVTVLDAFPLNTSGKLDRKALPEPMFLSNKEFRAPRSDAEKTVAAVYAEVLGIEKVGLDDDFFELGGNSLVATQVVTRVGAALGVRLGVRELFEASTVAALAARAGATVVRGTGAPALGSVPRPDRIPLSLAQQRMWFLNRFDSTTAVYNLPFAVRLSGTVDPQAFSAAFADVVERHESLRTVYPEVDGVAQQVILPVRDVVRELEPVATTPDDLESTLLRLASRGFDVTTEPPFRIELLRVSDGEYVVAMVLHHIAADGSSFGPLARDLMIAYAARAEGAAPAWAPLPVQYADYAVWQHEMLGSESDTNSIAGQQIAYWTRALAGLPDQLDLPADRPRPAMASNAGAKFRFDISAETHARLLDVAREHGATLFMVVHAAYAVLLSRLSGTSDIAIGTPVAGRGDEALDGLIGMFVNTLVLRTQVEPEASFADLLTGVREADLEAYGNADVPFEWLVEALDPARSPARHPLFQAMLSAEVTGVRDLSFAGVRAGAAELDVPISKFDLQLQISEAFDESGAPAAIGAVLEYATDLFDESTVATFAERFVRILDAIVTDTALTVGDVCLLDETEQWQVVDEWNRTAHDVPVVTLPELFERQAATSPSAPAVVFESGSWTYEQFAARVNRLARYLVGMGVGPETVVAVAMERSPELLTALHAVLAAGGAYVPIDPQQPIDRNAHILDTAEPACVLTSAGDDVELPQHLLRVDVDTLDLSALSPAPLTDDDRRSPLRPSNAAYVLFTSGSTGRPKGVTVSHAAVVNQLLSMQDEYRLGADDSVLFKTPVTFDASVWELFWPLETGARIVVAAPDGHRDPAYLARILAEQSITVVQFVPTVLDAVADHLEREGCISLSHVFCGGEPLTAAVVSRVRSICDAAIHNLYGPTETTVQVTRRTVTETEPTAVPIGAPVWNSRARVLDSRLNPVPAGVVGELYVAGSQLARGYRGRPDLTSDRFVADPWAPGERMYRTGDLVRWIVGPDGAGELEYVGRSDFQVKLRGLRIELGEVESAVLEHGSVSQVVVALHHDTRAGDQLVAYVVASTEAVGPFDPADLRDHLAERLPSYMVPTMFLPIDVLPRTTSGKIDRRALPAPVFEAKSFRAPRTPVEEIVADVLADVLGAESVGLDDEFFALGGNSLIATQVVARLGAALDTSVPVRVLFESSTVEQLAVRVEQHAGAGRRAPLVAQERPARVPLSLAQQRMWFLNRLEPESATYNLSFGLRLTGDLDIVALQVALVDMLDRHESLRTVFPDSQDGPHQVVLDAVRVVPNLTPVDVAADELDRAMAVFASDGFDVTTEAPVRAALFRVDPFEHVLAIVVHHISADGWSMGPLARDVMASYEARIRWGQPVWETLPVQYADYALWQQQILGSEEDEDSIVSKQARYWSAHLDGLPDQLDLPTDRPRPARQSYRGATVDFTVPADVHRALIALAHDRNASLFMVVHAALSVLLSRSAATDDVAIGTPVAGRGEQALDDLVGMFVNTLVLRTQVDSGARFADLLSHARDVALGAFAHSDIPFERLVEILNPARSTARHPLIQVMLSFENLGTTHLDLPGLTIDKVDLDAEVAKFDLQFTFRETIAENGVVDGMAGEFTYATDLFDESTVRAFADRFLRVLDAVVASPDVVVGDIDLLGADEAAQLTGPVGAAAPEPMLLADLLTAAADIDPDALALVSGTEEITYRELDERSTRMARLLASRGAGPEDVIAVALTRSVESVTAVWAVAKSGAAFVPVDPNYPGDRVAHMVSDSGALLGVTTSEHAAGLPDGIPWLVLDDAAVSAALDEQSVARLSHADRVRLLAPSHPAYVIYTSGSTGVPKGVVVTHTGLAAFAAEQVERYGIESGSRTLHFASPSFDASILELMMAFGAGATMVVAPTSIYGGQELTDLLATHRVTHAFVTPAALASVDPSGLDALGVVVVGGEACSADLVARWATGGRKMFNAYGPTEATVASNISDALVPGEAVTIGRAIRGANTYVLDARLRPVPAGVVGELYLEGPGLARGYHARAALTAERFVANPFGEPGSRLYRTGDVVRTGADRVIEYVGRADDQVKLRGFRIELGEIEAVLHRLDAVAQAVVVVKHDQLVAYLVAAVGASIDPAAVKDAVGRALPSYMVPAAVVVLDELPISGSGKLNRKALPEPEFEEREFRAPATAAEEIVAGIYADLLGVARVGRDDDFFDLGGNSLIATRVVARLGEALDARIPVRVLFDASTVQTLAAHVEQFVGRGRARLVAGPRPDRVPLSFAQQRMWFLNRLHTMSAADNVPVALRLSGLLDRDALAAAVHDVFVRHESLRTVYPEVDGVGHQVIEPAARAPRLARFIVDSGDELLDRLEELTREPFDVTREIPVRAALYELSPTEHVLLLVVHHIAADGFSMLPLARDVMTAYTARSGGQAPGWKPLEVQYADYAVWQRNVLGAEDDPESVLSRQLAFWQDTLAGLPDQLDLPADRPRPEVASNRGAMHRFAIDPGLRASVEELARVHGATPFMVVHAALATLLSRLSGTDDIAIGTPVAGRGEAALDDLVGMFVNTLVLRTEVDGTESFADLLARVRERDLAAYEHTDVPFERLVEVLDPVRSQARHPLFQVMLSFQNLDFVALELQGLSVSAVEAVAAAAKFDLQMTVTDSVGAAGEAAGWSVELVYATDLFDEQSMSAFGERFERVLTAVTTDPSHIVGDVDLLDSVERELLSEWSSAGTDRSGDSDDVTLVSMFEAQAARTPAAVAVSFGDVALTYSDLDTRSNLLARHLVSLGVGPESLVAVALPRSADLVVALLAVSKAGGGYLPVDPSYPAERIQYMVSDASPICVVADTSVEIPVADDVPRVDLDVVELSGYAGTPLTDADRLAPLRSEHVAYVIYTSGSTGRPKGVMVPHRNVVRLFVNTENDYGFGADDVWTMFHSYAFDFSVWELWGPLLYGGRLVVVDFLTSRSPDVFHALLVRERVTVLNQTPSAFYQLAEADRLAGDEVGELALRYVIFGGEALELRRLGPWFDRHGDRLPRLVNMYGITETTVHVSYRPLDIETARSAASVIGSPIAGLGVYVLDERLQQVPVGVAGELYVSGGQLARGYLRRPDLTAARFVANPFASGEAAGSLLYRTGDVAKWNRTGDLEYLGRADDQVKIRGFRIELGEIEAAVLSADAVAQAAVIVREDVPGALSLVAYVVPASEAVIDVDQLRAVVAGSVPEYMVPSAFVVLDAIPLTANGKLDRRALPAPAAQTAVFRAPVTPVEQIVAGVFADVLGVDRVGLDDDFFGLGGNSLIATQVASRLGAALDAQVPVRVLFEASTVGALAAHVQTLIGGGARAALVTGPRPEQIPLSLAQQRMWFLNRFEPDSAVNNIPVVIRLSGSLDVGAMQAAVHDVIGRHESLRTVFPDVDGVGSQMILPPDRAVVDLAVAPVTETELAARVTELASAGFDLTADIPLRARLFQLGTDEYVLVFVVHHIAADGFSMSPLARDVMVAYAARSTGAVPGWAPLEVQYADYTLWQREVLGSEDDPESLIARQVSYWTDRLTGLPEQLDLPADRPRPAQATGAGASFRIVVGPGVRTGVEKAAHEHGATPFMVVHAALAVLLARLSGTSDIAIGTPVAGRGDAALDDLIGMFVGTLVLRAEVDGGQSFAELLAQVRSTDLAAFEHADLPFERLVEILDPERSQARHPLFQVMLAFQNHDRGTPELAGLRVAAVDYDVATAKFDLQVTVEPAEDGGYSVELAYATDLFDEATVATFGERFVRVLNTVAADSSVAVGDVELLDDVEHALVSEWSSAGAGAAADATLVELFEARVARAGDAVAVSFGDEHVTYAQLDSRANRLARHLVSLGVGPESLVAVALPRSADLVVALLAVLKAGGGYLPVDPSYPADRIEFMLSDATPVCVVTGSSVDVPVVEGVPVVVLDDLDLSNHSESALSDTERSAPLRPEHVAYVIYTSGSTGRPKGVMVPHRNVVRLFGNTEDEYRFGANDVWTMFHSYAFDFSVWELWGPLLYGGRLVVVDYFTSRSPDAFYELLIRERVTVLNQTPSAFYQLVEADRAAAGEMSLRYVIFGGEALELRRLSGWFDRHGDRAPQLVNMYGITETTVHVSYRPLDAESVLSSSSVIGAPIRGLGVYVLDTRLRPVPAGVAGELYVSGGQLARGYLGRPDLTAARFVANPFAADGDAGSLLYRTGDVARWGRDGDLEYLGRADDQVKIRGFRIELGEIEAAVLSADAVAQAAVIVREDVPGSLSLVAYVAPVSGAAVDVEALRVVVAGLVPEYMVPSAFVVLDAIPLTANGKLDRRALPAPAARTAVFRAPTTLVEQIVVSVFADVLGVDRVGLDDDFFALGGNSLLATQVVSRLGAALDTRIPVRELFEASTVEALAARLAEQSGGGRQALAARTRPDRIPLSLAQQRMWFLNRFDTESTAYNIPMALRLSGDLDVAALEQAVADVTARHESLRTVFPATDDGPQQVILPADRAVRGLTAIDLDPGDVVDRLRGLAATRFDVTTDVPIRVELYRVGAGEFVLGMVVHHISADGVSLAPLTRDVMTAYAARAAGEAPDWAPLSVQYADYALWQREVLGDENDPESLAARQLAYWSETLAELPDQLNLPTDHLRPAVQSFRGGLVEFDIDAPTHRGLRDLAREQNATLFMAVHSAFAVLLSRLSGSDDIAVGTPIAGRGEAALDDLVGMFVNTLVFRTRIDGGRSFTETLTAVREGDLQAFANADVPFERLVEVLNPTRSTARHPLFQVGFSFQNHDRGTLELPGLTVDTAEVESDVAQFDLHLIIEDRYDDAGDPVGMKASMTYAVDLFDEPTVRSFADRFARLLTAVVVKPTVAVGDVDLLDVDERVQVLAGWNATDHVEASATLVDLFDAQVAATPDAVALVSGEQRLTYAEFDARVNRLARHLVGRGVGPESTVALAIRRSVDLLVGMYAVAKTGGAYVPVDPDQPAERTGYILDAAQPVCVLTTARDGFTAASCPVVEIDTLDLGALSGASITDADRLRPLDSRNTAYVIFTSGSTGRPKGVAVPHGAIVNQLRWMRDEYELGASDAALLKTAATFDLSVWEFWSMTTCGGRLVIATPDGHRDPGYLLEVLRAEQVTAFHVVPSMLSMLLTTAGGQLPSSLRHIFAIGEALPAATAQAFRERNTAALHNLYGPTEAAVSVTHHEVSAADTTVVPIGVPEWNTQVYVLDSRLSPVPAGVTGELYLAGAQLARGYFGRADLTADRFVANPWGSGERMYRTGDVVRWTTAGELEYVERADFQVKVRGFRIELGEIEAALRELADVAAAAVTAHSDDRTGDRLVAYVVPVNGAPDALDTEEVRAELSRTLPSYMVPSAFVVLGALPLNANGKLDRKALPAPVFEARDFRAATTSLEEIVAGAFADVLGVERVGLDDDFFALGGNSLVATQLVARLGAALDTQVPVRVVFEDSTVAGVVAAVTPLVGRGARAPLTARPRPERVPLSLAQQRMWTLNQVDPASSAYNIPVAVRLSGAFDVAVLRDAVADVIARHEVLRTMYPDTADGPVQQLVPVDQAVPRLDPVAVTEAEIVDRLTEFVGRGFDVTTEVPVRAALFELGADERVLAFVAHHISADGFSMGPLIRDVMLAYVARVDGGAPQWQPLTVQYADFSLWQREVLGDESDPDATVSRQIAYWADALKDAPELSALPTDRPRPARPSMAGATVDIDIDAELAARVENTARELGATTFMVFHAALAVLLSRLGGSNDVTIGTPVAGRGEAATGDLIGMFVNTLALRTRVEPASSFTDLLAHARTQDLAAFGHADVPFEQVVEAAGVRRSSAYTPLFQVMLTFQNMDTGTFALPGLEVSALDLGGDQAKFDLQLTAVEQFGADGALTGFQAMFTYATDLFDRDTVAAFGERFVRILDAVTGDPTIVLRAIDVTTDAEREALAPKKELTVEDLPELVAGAARVAPDTVAVSHGGTDVTFGDLHTKIDTTAKATGGALKPEALMTVALSGLLPGILPALGAEGYGAVIGKMIVDAAALADGAASTEGGIE</sequence>
<dbReference type="PANTHER" id="PTHR45527">
    <property type="entry name" value="NONRIBOSOMAL PEPTIDE SYNTHETASE"/>
    <property type="match status" value="1"/>
</dbReference>
<evidence type="ECO:0000256" key="1">
    <source>
        <dbReference type="ARBA" id="ARBA00001957"/>
    </source>
</evidence>
<dbReference type="CDD" id="cd19540">
    <property type="entry name" value="LCL_NRPS-like"/>
    <property type="match status" value="6"/>
</dbReference>
<dbReference type="InterPro" id="IPR020845">
    <property type="entry name" value="AMP-binding_CS"/>
</dbReference>
<dbReference type="PROSITE" id="PS50075">
    <property type="entry name" value="CARRIER"/>
    <property type="match status" value="6"/>
</dbReference>
<dbReference type="PROSITE" id="PS00455">
    <property type="entry name" value="AMP_BINDING"/>
    <property type="match status" value="6"/>
</dbReference>
<dbReference type="Gene3D" id="3.30.300.30">
    <property type="match status" value="6"/>
</dbReference>
<dbReference type="Pfam" id="PF00550">
    <property type="entry name" value="PP-binding"/>
    <property type="match status" value="6"/>
</dbReference>
<keyword evidence="6" id="KW-1185">Reference proteome</keyword>
<feature type="domain" description="Carrier" evidence="4">
    <location>
        <begin position="4145"/>
        <end position="4220"/>
    </location>
</feature>
<dbReference type="InterPro" id="IPR020806">
    <property type="entry name" value="PKS_PP-bd"/>
</dbReference>
<comment type="cofactor">
    <cofactor evidence="1">
        <name>pantetheine 4'-phosphate</name>
        <dbReference type="ChEBI" id="CHEBI:47942"/>
    </cofactor>
</comment>
<dbReference type="InterPro" id="IPR006162">
    <property type="entry name" value="Ppantetheine_attach_site"/>
</dbReference>